<feature type="transmembrane region" description="Helical" evidence="1">
    <location>
        <begin position="64"/>
        <end position="82"/>
    </location>
</feature>
<dbReference type="InterPro" id="IPR021214">
    <property type="entry name" value="DUF2568"/>
</dbReference>
<name>A0ABT9VNZ2_9BACI</name>
<sequence length="109" mass="12321">MKEIILAIRFLLEICSLIALGYWGYYLGKGVGMKIFLLIFMPVMMMLLWGMFISPKASIHISEWLRLILELLLFGIAAFGLYNSGLLLLSGIFLVLVILQRILLTVLGN</sequence>
<evidence type="ECO:0000313" key="2">
    <source>
        <dbReference type="EMBL" id="MDQ0162435.1"/>
    </source>
</evidence>
<keyword evidence="1" id="KW-0472">Membrane</keyword>
<comment type="caution">
    <text evidence="2">The sequence shown here is derived from an EMBL/GenBank/DDBJ whole genome shotgun (WGS) entry which is preliminary data.</text>
</comment>
<keyword evidence="3" id="KW-1185">Reference proteome</keyword>
<feature type="transmembrane region" description="Helical" evidence="1">
    <location>
        <begin position="7"/>
        <end position="25"/>
    </location>
</feature>
<feature type="transmembrane region" description="Helical" evidence="1">
    <location>
        <begin position="31"/>
        <end position="52"/>
    </location>
</feature>
<proteinExistence type="predicted"/>
<dbReference type="Pfam" id="PF10823">
    <property type="entry name" value="DUF2568"/>
    <property type="match status" value="1"/>
</dbReference>
<evidence type="ECO:0000256" key="1">
    <source>
        <dbReference type="SAM" id="Phobius"/>
    </source>
</evidence>
<feature type="transmembrane region" description="Helical" evidence="1">
    <location>
        <begin position="88"/>
        <end position="107"/>
    </location>
</feature>
<reference evidence="2 3" key="1">
    <citation type="submission" date="2023-07" db="EMBL/GenBank/DDBJ databases">
        <title>Genomic Encyclopedia of Type Strains, Phase IV (KMG-IV): sequencing the most valuable type-strain genomes for metagenomic binning, comparative biology and taxonomic classification.</title>
        <authorList>
            <person name="Goeker M."/>
        </authorList>
    </citation>
    <scope>NUCLEOTIDE SEQUENCE [LARGE SCALE GENOMIC DNA]</scope>
    <source>
        <strain evidence="2 3">DSM 19092</strain>
    </source>
</reference>
<dbReference type="Proteomes" id="UP001225646">
    <property type="component" value="Unassembled WGS sequence"/>
</dbReference>
<accession>A0ABT9VNZ2</accession>
<organism evidence="2 3">
    <name type="scientific">Aeribacillus alveayuensis</name>
    <dbReference type="NCBI Taxonomy" id="279215"/>
    <lineage>
        <taxon>Bacteria</taxon>
        <taxon>Bacillati</taxon>
        <taxon>Bacillota</taxon>
        <taxon>Bacilli</taxon>
        <taxon>Bacillales</taxon>
        <taxon>Bacillaceae</taxon>
        <taxon>Aeribacillus</taxon>
    </lineage>
</organism>
<protein>
    <submittedName>
        <fullName evidence="2">F0F1-type ATP synthase assembly protein I</fullName>
    </submittedName>
</protein>
<dbReference type="EMBL" id="JAUSTR010000004">
    <property type="protein sequence ID" value="MDQ0162435.1"/>
    <property type="molecule type" value="Genomic_DNA"/>
</dbReference>
<dbReference type="RefSeq" id="WP_419151874.1">
    <property type="nucleotide sequence ID" value="NZ_JAUSTR010000004.1"/>
</dbReference>
<evidence type="ECO:0000313" key="3">
    <source>
        <dbReference type="Proteomes" id="UP001225646"/>
    </source>
</evidence>
<gene>
    <name evidence="2" type="ORF">J2S06_001512</name>
</gene>
<keyword evidence="1" id="KW-0812">Transmembrane</keyword>
<keyword evidence="1" id="KW-1133">Transmembrane helix</keyword>